<evidence type="ECO:0000313" key="2">
    <source>
        <dbReference type="Proteomes" id="UP001054945"/>
    </source>
</evidence>
<dbReference type="AlphaFoldDB" id="A0AAV4XY14"/>
<name>A0AAV4XY14_CAEEX</name>
<sequence length="71" mass="8241">MQVHDKNELVIRRSDISPQNSTRNVVKNSSFRRIGESAPISRSPVVMDYEEEKIFGSERINHQPSSKVSWR</sequence>
<dbReference type="EMBL" id="BPLR01018498">
    <property type="protein sequence ID" value="GIZ00073.1"/>
    <property type="molecule type" value="Genomic_DNA"/>
</dbReference>
<keyword evidence="2" id="KW-1185">Reference proteome</keyword>
<proteinExistence type="predicted"/>
<comment type="caution">
    <text evidence="1">The sequence shown here is derived from an EMBL/GenBank/DDBJ whole genome shotgun (WGS) entry which is preliminary data.</text>
</comment>
<dbReference type="Proteomes" id="UP001054945">
    <property type="component" value="Unassembled WGS sequence"/>
</dbReference>
<gene>
    <name evidence="1" type="ORF">CEXT_25371</name>
</gene>
<organism evidence="1 2">
    <name type="scientific">Caerostris extrusa</name>
    <name type="common">Bark spider</name>
    <name type="synonym">Caerostris bankana</name>
    <dbReference type="NCBI Taxonomy" id="172846"/>
    <lineage>
        <taxon>Eukaryota</taxon>
        <taxon>Metazoa</taxon>
        <taxon>Ecdysozoa</taxon>
        <taxon>Arthropoda</taxon>
        <taxon>Chelicerata</taxon>
        <taxon>Arachnida</taxon>
        <taxon>Araneae</taxon>
        <taxon>Araneomorphae</taxon>
        <taxon>Entelegynae</taxon>
        <taxon>Araneoidea</taxon>
        <taxon>Araneidae</taxon>
        <taxon>Caerostris</taxon>
    </lineage>
</organism>
<accession>A0AAV4XY14</accession>
<evidence type="ECO:0000313" key="1">
    <source>
        <dbReference type="EMBL" id="GIZ00073.1"/>
    </source>
</evidence>
<protein>
    <submittedName>
        <fullName evidence="1">Uncharacterized protein</fullName>
    </submittedName>
</protein>
<reference evidence="1 2" key="1">
    <citation type="submission" date="2021-06" db="EMBL/GenBank/DDBJ databases">
        <title>Caerostris extrusa draft genome.</title>
        <authorList>
            <person name="Kono N."/>
            <person name="Arakawa K."/>
        </authorList>
    </citation>
    <scope>NUCLEOTIDE SEQUENCE [LARGE SCALE GENOMIC DNA]</scope>
</reference>